<feature type="transmembrane region" description="Helical" evidence="7">
    <location>
        <begin position="12"/>
        <end position="44"/>
    </location>
</feature>
<feature type="transmembrane region" description="Helical" evidence="7">
    <location>
        <begin position="118"/>
        <end position="139"/>
    </location>
</feature>
<evidence type="ECO:0000313" key="10">
    <source>
        <dbReference type="Proteomes" id="UP000265581"/>
    </source>
</evidence>
<feature type="transmembrane region" description="Helical" evidence="7">
    <location>
        <begin position="174"/>
        <end position="192"/>
    </location>
</feature>
<protein>
    <submittedName>
        <fullName evidence="9">Trimeric intracellular cation channel family protein</fullName>
    </submittedName>
</protein>
<dbReference type="Pfam" id="PF03458">
    <property type="entry name" value="Gly_transporter"/>
    <property type="match status" value="2"/>
</dbReference>
<evidence type="ECO:0000256" key="6">
    <source>
        <dbReference type="ARBA" id="ARBA00023136"/>
    </source>
</evidence>
<evidence type="ECO:0000256" key="2">
    <source>
        <dbReference type="ARBA" id="ARBA00008193"/>
    </source>
</evidence>
<evidence type="ECO:0000313" key="9">
    <source>
        <dbReference type="EMBL" id="REK73596.1"/>
    </source>
</evidence>
<evidence type="ECO:0000256" key="7">
    <source>
        <dbReference type="SAM" id="Phobius"/>
    </source>
</evidence>
<evidence type="ECO:0000259" key="8">
    <source>
        <dbReference type="Pfam" id="PF03458"/>
    </source>
</evidence>
<keyword evidence="10" id="KW-1185">Reference proteome</keyword>
<dbReference type="OrthoDB" id="9791874at2"/>
<dbReference type="InterPro" id="IPR005115">
    <property type="entry name" value="Gly_transporter"/>
</dbReference>
<dbReference type="EMBL" id="QUBR01000001">
    <property type="protein sequence ID" value="REK73596.1"/>
    <property type="molecule type" value="Genomic_DNA"/>
</dbReference>
<gene>
    <name evidence="9" type="ORF">DX116_08680</name>
</gene>
<feature type="transmembrane region" description="Helical" evidence="7">
    <location>
        <begin position="151"/>
        <end position="168"/>
    </location>
</feature>
<keyword evidence="4 7" id="KW-0812">Transmembrane</keyword>
<dbReference type="PANTHER" id="PTHR30506">
    <property type="entry name" value="INNER MEMBRANE PROTEIN"/>
    <property type="match status" value="1"/>
</dbReference>
<reference evidence="9 10" key="1">
    <citation type="submission" date="2018-08" db="EMBL/GenBank/DDBJ databases">
        <title>Aeromicrobium sp. M2KJ-4, whole genome shotgun sequence.</title>
        <authorList>
            <person name="Tuo L."/>
        </authorList>
    </citation>
    <scope>NUCLEOTIDE SEQUENCE [LARGE SCALE GENOMIC DNA]</scope>
    <source>
        <strain evidence="9 10">M2KJ-4</strain>
    </source>
</reference>
<evidence type="ECO:0000256" key="4">
    <source>
        <dbReference type="ARBA" id="ARBA00022692"/>
    </source>
</evidence>
<evidence type="ECO:0000256" key="3">
    <source>
        <dbReference type="ARBA" id="ARBA00022475"/>
    </source>
</evidence>
<feature type="transmembrane region" description="Helical" evidence="7">
    <location>
        <begin position="93"/>
        <end position="112"/>
    </location>
</feature>
<keyword evidence="3" id="KW-1003">Cell membrane</keyword>
<accession>A0A371PD80</accession>
<comment type="subcellular location">
    <subcellularLocation>
        <location evidence="1">Cell membrane</location>
        <topology evidence="1">Multi-pass membrane protein</topology>
    </subcellularLocation>
</comment>
<evidence type="ECO:0000256" key="5">
    <source>
        <dbReference type="ARBA" id="ARBA00022989"/>
    </source>
</evidence>
<dbReference type="AlphaFoldDB" id="A0A371PD80"/>
<name>A0A371PD80_9ACTN</name>
<sequence>MTQAAISTLEHVGIFIFAMSGALVAVRLGLDVFGIAVLALITGLGGGVARDVLIGDNPPVAFESWGYLLSALAAAAVVFTSSGRIGRRERPILVLDAIGLSLFCVTGAIIGVDAGLGVLPSSLLGLVTAVGGGIMRDVLSNRVPIIFEGDLYAVPALVGSVGAAVVATQEWPSFLFVVASGTCLAWRLAAMFRGWSAPRARGTI</sequence>
<keyword evidence="6 7" id="KW-0472">Membrane</keyword>
<organism evidence="9 10">
    <name type="scientific">Aeromicrobium endophyticum</name>
    <dbReference type="NCBI Taxonomy" id="2292704"/>
    <lineage>
        <taxon>Bacteria</taxon>
        <taxon>Bacillati</taxon>
        <taxon>Actinomycetota</taxon>
        <taxon>Actinomycetes</taxon>
        <taxon>Propionibacteriales</taxon>
        <taxon>Nocardioidaceae</taxon>
        <taxon>Aeromicrobium</taxon>
    </lineage>
</organism>
<feature type="domain" description="Glycine transporter" evidence="8">
    <location>
        <begin position="9"/>
        <end position="80"/>
    </location>
</feature>
<dbReference type="GO" id="GO:0005886">
    <property type="term" value="C:plasma membrane"/>
    <property type="evidence" value="ECO:0007669"/>
    <property type="project" value="UniProtKB-SubCell"/>
</dbReference>
<feature type="domain" description="Glycine transporter" evidence="8">
    <location>
        <begin position="94"/>
        <end position="166"/>
    </location>
</feature>
<proteinExistence type="inferred from homology"/>
<evidence type="ECO:0000256" key="1">
    <source>
        <dbReference type="ARBA" id="ARBA00004651"/>
    </source>
</evidence>
<comment type="caution">
    <text evidence="9">The sequence shown here is derived from an EMBL/GenBank/DDBJ whole genome shotgun (WGS) entry which is preliminary data.</text>
</comment>
<keyword evidence="5 7" id="KW-1133">Transmembrane helix</keyword>
<dbReference type="PANTHER" id="PTHR30506:SF3">
    <property type="entry name" value="UPF0126 INNER MEMBRANE PROTEIN YADS-RELATED"/>
    <property type="match status" value="1"/>
</dbReference>
<feature type="transmembrane region" description="Helical" evidence="7">
    <location>
        <begin position="64"/>
        <end position="81"/>
    </location>
</feature>
<dbReference type="RefSeq" id="WP_119703705.1">
    <property type="nucleotide sequence ID" value="NZ_JBHSOI010000001.1"/>
</dbReference>
<comment type="similarity">
    <text evidence="2">Belongs to the UPF0126 family.</text>
</comment>
<dbReference type="Proteomes" id="UP000265581">
    <property type="component" value="Unassembled WGS sequence"/>
</dbReference>